<sequence length="31" mass="3493">MHVILSERSESKELLEGSGRSLGYARDDDQN</sequence>
<organism evidence="2 3">
    <name type="scientific">Hydrobacter penzbergensis</name>
    <dbReference type="NCBI Taxonomy" id="1235997"/>
    <lineage>
        <taxon>Bacteria</taxon>
        <taxon>Pseudomonadati</taxon>
        <taxon>Bacteroidota</taxon>
        <taxon>Chitinophagia</taxon>
        <taxon>Chitinophagales</taxon>
        <taxon>Chitinophagaceae</taxon>
        <taxon>Hydrobacter</taxon>
    </lineage>
</organism>
<evidence type="ECO:0000313" key="3">
    <source>
        <dbReference type="Proteomes" id="UP000198711"/>
    </source>
</evidence>
<keyword evidence="3" id="KW-1185">Reference proteome</keyword>
<gene>
    <name evidence="2" type="ORF">SAMN05444410_10690</name>
</gene>
<protein>
    <submittedName>
        <fullName evidence="2">Uncharacterized protein</fullName>
    </submittedName>
</protein>
<evidence type="ECO:0000256" key="1">
    <source>
        <dbReference type="SAM" id="MobiDB-lite"/>
    </source>
</evidence>
<dbReference type="AlphaFoldDB" id="A0A8X8IC43"/>
<dbReference type="EMBL" id="FNNO01000006">
    <property type="protein sequence ID" value="SDW83668.1"/>
    <property type="molecule type" value="Genomic_DNA"/>
</dbReference>
<dbReference type="Proteomes" id="UP000198711">
    <property type="component" value="Unassembled WGS sequence"/>
</dbReference>
<feature type="region of interest" description="Disordered" evidence="1">
    <location>
        <begin position="1"/>
        <end position="31"/>
    </location>
</feature>
<proteinExistence type="predicted"/>
<accession>A0A8X8IC43</accession>
<comment type="caution">
    <text evidence="2">The sequence shown here is derived from an EMBL/GenBank/DDBJ whole genome shotgun (WGS) entry which is preliminary data.</text>
</comment>
<feature type="compositionally biased region" description="Basic and acidic residues" evidence="1">
    <location>
        <begin position="1"/>
        <end position="15"/>
    </location>
</feature>
<reference evidence="2 3" key="1">
    <citation type="submission" date="2016-10" db="EMBL/GenBank/DDBJ databases">
        <authorList>
            <person name="Varghese N."/>
            <person name="Submissions S."/>
        </authorList>
    </citation>
    <scope>NUCLEOTIDE SEQUENCE [LARGE SCALE GENOMIC DNA]</scope>
    <source>
        <strain evidence="2 3">DSM 25353</strain>
    </source>
</reference>
<evidence type="ECO:0000313" key="2">
    <source>
        <dbReference type="EMBL" id="SDW83668.1"/>
    </source>
</evidence>
<name>A0A8X8IC43_9BACT</name>